<dbReference type="EMBL" id="VSSQ01000282">
    <property type="protein sequence ID" value="MPL89558.1"/>
    <property type="molecule type" value="Genomic_DNA"/>
</dbReference>
<evidence type="ECO:0000313" key="1">
    <source>
        <dbReference type="EMBL" id="MPL89558.1"/>
    </source>
</evidence>
<dbReference type="InterPro" id="IPR025701">
    <property type="entry name" value="UBQ-conjugat_E2_E"/>
</dbReference>
<proteinExistence type="predicted"/>
<gene>
    <name evidence="1" type="ORF">SDC9_35594</name>
</gene>
<sequence length="127" mass="15096">MFLPEFDRQYLTEKGYTFEEKVEGNQNGLIIRNWLLPKDKYNVEQSDLLILIPKGYPDVKPDMWYFYPAILLKPNNTHARQTQCSISFEGKSWQRWSRHFQANEWRSGIDGLHTYLQKVITALEIAQ</sequence>
<organism evidence="1">
    <name type="scientific">bioreactor metagenome</name>
    <dbReference type="NCBI Taxonomy" id="1076179"/>
    <lineage>
        <taxon>unclassified sequences</taxon>
        <taxon>metagenomes</taxon>
        <taxon>ecological metagenomes</taxon>
    </lineage>
</organism>
<evidence type="ECO:0008006" key="2">
    <source>
        <dbReference type="Google" id="ProtNLM"/>
    </source>
</evidence>
<comment type="caution">
    <text evidence="1">The sequence shown here is derived from an EMBL/GenBank/DDBJ whole genome shotgun (WGS) entry which is preliminary data.</text>
</comment>
<protein>
    <recommendedName>
        <fullName evidence="2">E2 family protein E</fullName>
    </recommendedName>
</protein>
<dbReference type="AlphaFoldDB" id="A0A644VDZ6"/>
<reference evidence="1" key="1">
    <citation type="submission" date="2019-08" db="EMBL/GenBank/DDBJ databases">
        <authorList>
            <person name="Kucharzyk K."/>
            <person name="Murdoch R.W."/>
            <person name="Higgins S."/>
            <person name="Loffler F."/>
        </authorList>
    </citation>
    <scope>NUCLEOTIDE SEQUENCE</scope>
</reference>
<name>A0A644VDZ6_9ZZZZ</name>
<accession>A0A644VDZ6</accession>
<dbReference type="Pfam" id="PF14462">
    <property type="entry name" value="Prok-E2_E"/>
    <property type="match status" value="1"/>
</dbReference>